<evidence type="ECO:0000256" key="7">
    <source>
        <dbReference type="ARBA" id="ARBA00022786"/>
    </source>
</evidence>
<evidence type="ECO:0000256" key="4">
    <source>
        <dbReference type="ARBA" id="ARBA00022723"/>
    </source>
</evidence>
<evidence type="ECO:0000256" key="5">
    <source>
        <dbReference type="ARBA" id="ARBA00022737"/>
    </source>
</evidence>
<evidence type="ECO:0000256" key="6">
    <source>
        <dbReference type="ARBA" id="ARBA00022771"/>
    </source>
</evidence>
<evidence type="ECO:0000256" key="2">
    <source>
        <dbReference type="ARBA" id="ARBA00012251"/>
    </source>
</evidence>
<keyword evidence="10" id="KW-0175">Coiled coil</keyword>
<dbReference type="CDD" id="cd20346">
    <property type="entry name" value="BRcat_RBR_ANKIB1"/>
    <property type="match status" value="1"/>
</dbReference>
<evidence type="ECO:0000259" key="13">
    <source>
        <dbReference type="PROSITE" id="PS51873"/>
    </source>
</evidence>
<dbReference type="GO" id="GO:0061630">
    <property type="term" value="F:ubiquitin protein ligase activity"/>
    <property type="evidence" value="ECO:0007669"/>
    <property type="project" value="UniProtKB-EC"/>
</dbReference>
<evidence type="ECO:0000256" key="11">
    <source>
        <dbReference type="SAM" id="MobiDB-lite"/>
    </source>
</evidence>
<keyword evidence="3" id="KW-0808">Transferase</keyword>
<protein>
    <recommendedName>
        <fullName evidence="2">RBR-type E3 ubiquitin transferase</fullName>
        <ecNumber evidence="2">2.3.2.31</ecNumber>
    </recommendedName>
</protein>
<dbReference type="SMART" id="SM00647">
    <property type="entry name" value="IBR"/>
    <property type="match status" value="2"/>
</dbReference>
<comment type="caution">
    <text evidence="14">The sequence shown here is derived from an EMBL/GenBank/DDBJ whole genome shotgun (WGS) entry which is preliminary data.</text>
</comment>
<proteinExistence type="predicted"/>
<feature type="domain" description="RING-type" evidence="12">
    <location>
        <begin position="176"/>
        <end position="224"/>
    </location>
</feature>
<dbReference type="OrthoDB" id="10009520at2759"/>
<reference evidence="14" key="1">
    <citation type="submission" date="2022-07" db="EMBL/GenBank/DDBJ databases">
        <title>Phylogenomic reconstructions and comparative analyses of Kickxellomycotina fungi.</title>
        <authorList>
            <person name="Reynolds N.K."/>
            <person name="Stajich J.E."/>
            <person name="Barry K."/>
            <person name="Grigoriev I.V."/>
            <person name="Crous P."/>
            <person name="Smith M.E."/>
        </authorList>
    </citation>
    <scope>NUCLEOTIDE SEQUENCE</scope>
    <source>
        <strain evidence="14">IMI 214461</strain>
    </source>
</reference>
<dbReference type="Pfam" id="PF01485">
    <property type="entry name" value="IBR"/>
    <property type="match status" value="1"/>
</dbReference>
<evidence type="ECO:0000256" key="9">
    <source>
        <dbReference type="PROSITE-ProRule" id="PRU00175"/>
    </source>
</evidence>
<dbReference type="InterPro" id="IPR031127">
    <property type="entry name" value="E3_UB_ligase_RBR"/>
</dbReference>
<dbReference type="Gene3D" id="1.20.120.1750">
    <property type="match status" value="1"/>
</dbReference>
<keyword evidence="8" id="KW-0862">Zinc</keyword>
<dbReference type="InterPro" id="IPR045840">
    <property type="entry name" value="Ariadne"/>
</dbReference>
<feature type="domain" description="RING-type" evidence="13">
    <location>
        <begin position="172"/>
        <end position="387"/>
    </location>
</feature>
<evidence type="ECO:0000256" key="10">
    <source>
        <dbReference type="SAM" id="Coils"/>
    </source>
</evidence>
<dbReference type="PROSITE" id="PS51873">
    <property type="entry name" value="TRIAD"/>
    <property type="match status" value="1"/>
</dbReference>
<dbReference type="PROSITE" id="PS50089">
    <property type="entry name" value="ZF_RING_2"/>
    <property type="match status" value="1"/>
</dbReference>
<gene>
    <name evidence="14" type="ORF">H4R26_004040</name>
</gene>
<feature type="compositionally biased region" description="Low complexity" evidence="11">
    <location>
        <begin position="27"/>
        <end position="38"/>
    </location>
</feature>
<evidence type="ECO:0000313" key="15">
    <source>
        <dbReference type="Proteomes" id="UP001150907"/>
    </source>
</evidence>
<dbReference type="CDD" id="cd16773">
    <property type="entry name" value="RING-HC_RBR_TRIAD1"/>
    <property type="match status" value="1"/>
</dbReference>
<keyword evidence="5" id="KW-0677">Repeat</keyword>
<dbReference type="Pfam" id="PF22191">
    <property type="entry name" value="IBR_1"/>
    <property type="match status" value="1"/>
</dbReference>
<comment type="catalytic activity">
    <reaction evidence="1">
        <text>[E2 ubiquitin-conjugating enzyme]-S-ubiquitinyl-L-cysteine + [acceptor protein]-L-lysine = [E2 ubiquitin-conjugating enzyme]-L-cysteine + [acceptor protein]-N(6)-ubiquitinyl-L-lysine.</text>
        <dbReference type="EC" id="2.3.2.31"/>
    </reaction>
</comment>
<dbReference type="InterPro" id="IPR013083">
    <property type="entry name" value="Znf_RING/FYVE/PHD"/>
</dbReference>
<evidence type="ECO:0000256" key="8">
    <source>
        <dbReference type="ARBA" id="ARBA00022833"/>
    </source>
</evidence>
<feature type="compositionally biased region" description="Polar residues" evidence="11">
    <location>
        <begin position="44"/>
        <end position="62"/>
    </location>
</feature>
<dbReference type="GO" id="GO:0008270">
    <property type="term" value="F:zinc ion binding"/>
    <property type="evidence" value="ECO:0007669"/>
    <property type="project" value="UniProtKB-KW"/>
</dbReference>
<dbReference type="FunFam" id="3.30.40.10:FF:000019">
    <property type="entry name" value="RBR-type E3 ubiquitin transferase"/>
    <property type="match status" value="1"/>
</dbReference>
<feature type="coiled-coil region" evidence="10">
    <location>
        <begin position="415"/>
        <end position="442"/>
    </location>
</feature>
<dbReference type="CDD" id="cd20356">
    <property type="entry name" value="Rcat_RBR_HHARI-like"/>
    <property type="match status" value="1"/>
</dbReference>
<evidence type="ECO:0000256" key="3">
    <source>
        <dbReference type="ARBA" id="ARBA00022679"/>
    </source>
</evidence>
<sequence>MSDDFSDEYMDDDYEDFEYSDDESAISVGSSSEQGHSSAMAATAASQGQPGALSQSQVQNSADLGYGDDDDFDAGDDVDFVRAIGASRGRKSWEVDFKVCDADSLRAIQTAAIDSIEPVLSVSRESTTLLLRCYAWKEEPLVEDFLADPDRTLAKFGLSSRAAAPCIGSGDNEFTCEICYTSGADEKYLGLACGHRFCIDCYLMYTSGKIREGESWRIRCPAPKCKMLLGEEAARLILSTSKDVLHRYEDNLMRSFVGDIDSLTWCPAPNCQYAVQCLVPRSAMATVISVVRCKCGNAFCFSCKEGDHLPAPCSLVKKWLQKCKDDSETSNWLKANTKECSKCKSTIEKNGGCNHMICRECHFEFCWVCMGPWNEHGQQFYNCNRFNEDSSKNARDALSKSRAQLERYLHYFTRYNNHEQSVKLARKLLATTEKNMELLQRETTLSWIEVQFLSDAVDVLSVCRTTLKWSYVLAYYMLSDNQKTIFENNQSDLEMATEQLNELVENPIGQSSIEDIKRKIIDKSTYVKARWETLLSDTSLGLQENRWQFED</sequence>
<keyword evidence="7" id="KW-0833">Ubl conjugation pathway</keyword>
<dbReference type="SUPFAM" id="SSF57850">
    <property type="entry name" value="RING/U-box"/>
    <property type="match status" value="3"/>
</dbReference>
<keyword evidence="15" id="KW-1185">Reference proteome</keyword>
<dbReference type="InterPro" id="IPR001841">
    <property type="entry name" value="Znf_RING"/>
</dbReference>
<dbReference type="FunFam" id="1.20.120.1750:FF:000007">
    <property type="entry name" value="RBR-type E3 ubiquitin transferase"/>
    <property type="match status" value="1"/>
</dbReference>
<keyword evidence="6 9" id="KW-0863">Zinc-finger</keyword>
<dbReference type="PROSITE" id="PS00518">
    <property type="entry name" value="ZF_RING_1"/>
    <property type="match status" value="1"/>
</dbReference>
<dbReference type="Pfam" id="PF19422">
    <property type="entry name" value="Ariadne"/>
    <property type="match status" value="1"/>
</dbReference>
<accession>A0A9W8EEE2</accession>
<name>A0A9W8EEE2_9FUNG</name>
<dbReference type="InterPro" id="IPR044066">
    <property type="entry name" value="TRIAD_supradom"/>
</dbReference>
<dbReference type="Gene3D" id="3.30.40.10">
    <property type="entry name" value="Zinc/RING finger domain, C3HC4 (zinc finger)"/>
    <property type="match status" value="1"/>
</dbReference>
<feature type="region of interest" description="Disordered" evidence="11">
    <location>
        <begin position="1"/>
        <end position="69"/>
    </location>
</feature>
<dbReference type="GO" id="GO:0016567">
    <property type="term" value="P:protein ubiquitination"/>
    <property type="evidence" value="ECO:0007669"/>
    <property type="project" value="InterPro"/>
</dbReference>
<dbReference type="EC" id="2.3.2.31" evidence="2"/>
<dbReference type="InterPro" id="IPR017907">
    <property type="entry name" value="Znf_RING_CS"/>
</dbReference>
<keyword evidence="4" id="KW-0479">Metal-binding</keyword>
<dbReference type="AlphaFoldDB" id="A0A9W8EEE2"/>
<evidence type="ECO:0000256" key="1">
    <source>
        <dbReference type="ARBA" id="ARBA00001798"/>
    </source>
</evidence>
<dbReference type="Proteomes" id="UP001150907">
    <property type="component" value="Unassembled WGS sequence"/>
</dbReference>
<feature type="compositionally biased region" description="Acidic residues" evidence="11">
    <location>
        <begin position="1"/>
        <end position="24"/>
    </location>
</feature>
<dbReference type="PANTHER" id="PTHR11685">
    <property type="entry name" value="RBR FAMILY RING FINGER AND IBR DOMAIN-CONTAINING"/>
    <property type="match status" value="1"/>
</dbReference>
<organism evidence="14 15">
    <name type="scientific">Coemansia thaxteri</name>
    <dbReference type="NCBI Taxonomy" id="2663907"/>
    <lineage>
        <taxon>Eukaryota</taxon>
        <taxon>Fungi</taxon>
        <taxon>Fungi incertae sedis</taxon>
        <taxon>Zoopagomycota</taxon>
        <taxon>Kickxellomycotina</taxon>
        <taxon>Kickxellomycetes</taxon>
        <taxon>Kickxellales</taxon>
        <taxon>Kickxellaceae</taxon>
        <taxon>Coemansia</taxon>
    </lineage>
</organism>
<dbReference type="EMBL" id="JANBQF010000385">
    <property type="protein sequence ID" value="KAJ2001609.1"/>
    <property type="molecule type" value="Genomic_DNA"/>
</dbReference>
<evidence type="ECO:0000259" key="12">
    <source>
        <dbReference type="PROSITE" id="PS50089"/>
    </source>
</evidence>
<evidence type="ECO:0000313" key="14">
    <source>
        <dbReference type="EMBL" id="KAJ2001609.1"/>
    </source>
</evidence>
<dbReference type="InterPro" id="IPR002867">
    <property type="entry name" value="IBR_dom"/>
</dbReference>